<reference evidence="2" key="1">
    <citation type="submission" date="2022-08" db="EMBL/GenBank/DDBJ databases">
        <title>A Global Phylogenomic Analysis of the Shiitake Genus Lentinula.</title>
        <authorList>
            <consortium name="DOE Joint Genome Institute"/>
            <person name="Sierra-Patev S."/>
            <person name="Min B."/>
            <person name="Naranjo-Ortiz M."/>
            <person name="Looney B."/>
            <person name="Konkel Z."/>
            <person name="Slot J.C."/>
            <person name="Sakamoto Y."/>
            <person name="Steenwyk J.L."/>
            <person name="Rokas A."/>
            <person name="Carro J."/>
            <person name="Camarero S."/>
            <person name="Ferreira P."/>
            <person name="Molpeceres G."/>
            <person name="Ruiz-Duenas F.J."/>
            <person name="Serrano A."/>
            <person name="Henrissat B."/>
            <person name="Drula E."/>
            <person name="Hughes K.W."/>
            <person name="Mata J.L."/>
            <person name="Ishikawa N.K."/>
            <person name="Vargas-Isla R."/>
            <person name="Ushijima S."/>
            <person name="Smith C.A."/>
            <person name="Ahrendt S."/>
            <person name="Andreopoulos W."/>
            <person name="He G."/>
            <person name="Labutti K."/>
            <person name="Lipzen A."/>
            <person name="Ng V."/>
            <person name="Riley R."/>
            <person name="Sandor L."/>
            <person name="Barry K."/>
            <person name="Martinez A.T."/>
            <person name="Xiao Y."/>
            <person name="Gibbons J.G."/>
            <person name="Terashima K."/>
            <person name="Grigoriev I.V."/>
            <person name="Hibbett D.S."/>
        </authorList>
    </citation>
    <scope>NUCLEOTIDE SEQUENCE</scope>
    <source>
        <strain evidence="2">RHP3577 ss4</strain>
    </source>
</reference>
<dbReference type="Proteomes" id="UP001150217">
    <property type="component" value="Unassembled WGS sequence"/>
</dbReference>
<organism evidence="2 3">
    <name type="scientific">Lentinula lateritia</name>
    <dbReference type="NCBI Taxonomy" id="40482"/>
    <lineage>
        <taxon>Eukaryota</taxon>
        <taxon>Fungi</taxon>
        <taxon>Dikarya</taxon>
        <taxon>Basidiomycota</taxon>
        <taxon>Agaricomycotina</taxon>
        <taxon>Agaricomycetes</taxon>
        <taxon>Agaricomycetidae</taxon>
        <taxon>Agaricales</taxon>
        <taxon>Marasmiineae</taxon>
        <taxon>Omphalotaceae</taxon>
        <taxon>Lentinula</taxon>
    </lineage>
</organism>
<comment type="caution">
    <text evidence="2">The sequence shown here is derived from an EMBL/GenBank/DDBJ whole genome shotgun (WGS) entry which is preliminary data.</text>
</comment>
<evidence type="ECO:0008006" key="4">
    <source>
        <dbReference type="Google" id="ProtNLM"/>
    </source>
</evidence>
<sequence>MVPRMFSCILIELLISTQDVGCYQVYGVNFVICSALEPCDDILPDGHWPNHVVRLLRSIYLHSGLIWEEEDDLITVNN</sequence>
<keyword evidence="1" id="KW-0732">Signal</keyword>
<keyword evidence="3" id="KW-1185">Reference proteome</keyword>
<protein>
    <recommendedName>
        <fullName evidence="4">Secreted protein</fullName>
    </recommendedName>
</protein>
<name>A0ABQ8V702_9AGAR</name>
<evidence type="ECO:0000256" key="1">
    <source>
        <dbReference type="SAM" id="SignalP"/>
    </source>
</evidence>
<feature type="signal peptide" evidence="1">
    <location>
        <begin position="1"/>
        <end position="22"/>
    </location>
</feature>
<feature type="chain" id="PRO_5046969924" description="Secreted protein" evidence="1">
    <location>
        <begin position="23"/>
        <end position="78"/>
    </location>
</feature>
<proteinExistence type="predicted"/>
<evidence type="ECO:0000313" key="3">
    <source>
        <dbReference type="Proteomes" id="UP001150217"/>
    </source>
</evidence>
<accession>A0ABQ8V702</accession>
<evidence type="ECO:0000313" key="2">
    <source>
        <dbReference type="EMBL" id="KAJ4472371.1"/>
    </source>
</evidence>
<dbReference type="EMBL" id="JANVFT010000084">
    <property type="protein sequence ID" value="KAJ4472371.1"/>
    <property type="molecule type" value="Genomic_DNA"/>
</dbReference>
<gene>
    <name evidence="2" type="ORF">C8R41DRAFT_850047</name>
</gene>